<proteinExistence type="predicted"/>
<dbReference type="Proteomes" id="UP000682892">
    <property type="component" value="Unassembled WGS sequence"/>
</dbReference>
<evidence type="ECO:0000313" key="1">
    <source>
        <dbReference type="EMBL" id="EAT41489.1"/>
    </source>
</evidence>
<reference evidence="1" key="2">
    <citation type="journal article" date="2007" name="Science">
        <title>Genome sequence of Aedes aegypti, a major arbovirus vector.</title>
        <authorList>
            <person name="Nene V."/>
            <person name="Wortman J.R."/>
            <person name="Lawson D."/>
            <person name="Haas B."/>
            <person name="Kodira C."/>
            <person name="Tu Z.J."/>
            <person name="Loftus B."/>
            <person name="Xi Z."/>
            <person name="Megy K."/>
            <person name="Grabherr M."/>
            <person name="Ren Q."/>
            <person name="Zdobnov E.M."/>
            <person name="Lobo N.F."/>
            <person name="Campbell K.S."/>
            <person name="Brown S.E."/>
            <person name="Bonaldo M.F."/>
            <person name="Zhu J."/>
            <person name="Sinkins S.P."/>
            <person name="Hogenkamp D.G."/>
            <person name="Amedeo P."/>
            <person name="Arensburger P."/>
            <person name="Atkinson P.W."/>
            <person name="Bidwell S."/>
            <person name="Biedler J."/>
            <person name="Birney E."/>
            <person name="Bruggner R.V."/>
            <person name="Costas J."/>
            <person name="Coy M.R."/>
            <person name="Crabtree J."/>
            <person name="Crawford M."/>
            <person name="Debruyn B."/>
            <person name="Decaprio D."/>
            <person name="Eiglmeier K."/>
            <person name="Eisenstadt E."/>
            <person name="El-Dorry H."/>
            <person name="Gelbart W.M."/>
            <person name="Gomes S.L."/>
            <person name="Hammond M."/>
            <person name="Hannick L.I."/>
            <person name="Hogan J.R."/>
            <person name="Holmes M.H."/>
            <person name="Jaffe D."/>
            <person name="Johnston J.S."/>
            <person name="Kennedy R.C."/>
            <person name="Koo H."/>
            <person name="Kravitz S."/>
            <person name="Kriventseva E.V."/>
            <person name="Kulp D."/>
            <person name="Labutti K."/>
            <person name="Lee E."/>
            <person name="Li S."/>
            <person name="Lovin D.D."/>
            <person name="Mao C."/>
            <person name="Mauceli E."/>
            <person name="Menck C.F."/>
            <person name="Miller J.R."/>
            <person name="Montgomery P."/>
            <person name="Mori A."/>
            <person name="Nascimento A.L."/>
            <person name="Naveira H.F."/>
            <person name="Nusbaum C."/>
            <person name="O'leary S."/>
            <person name="Orvis J."/>
            <person name="Pertea M."/>
            <person name="Quesneville H."/>
            <person name="Reidenbach K.R."/>
            <person name="Rogers Y.H."/>
            <person name="Roth C.W."/>
            <person name="Schneider J.R."/>
            <person name="Schatz M."/>
            <person name="Shumway M."/>
            <person name="Stanke M."/>
            <person name="Stinson E.O."/>
            <person name="Tubio J.M."/>
            <person name="Vanzee J.P."/>
            <person name="Verjovski-Almeida S."/>
            <person name="Werner D."/>
            <person name="White O."/>
            <person name="Wyder S."/>
            <person name="Zeng Q."/>
            <person name="Zhao Q."/>
            <person name="Zhao Y."/>
            <person name="Hill C.A."/>
            <person name="Raikhel A.S."/>
            <person name="Soares M.B."/>
            <person name="Knudson D.L."/>
            <person name="Lee N.H."/>
            <person name="Galagan J."/>
            <person name="Salzberg S.L."/>
            <person name="Paulsen I.T."/>
            <person name="Dimopoulos G."/>
            <person name="Collins F.H."/>
            <person name="Birren B."/>
            <person name="Fraser-Liggett C.M."/>
            <person name="Severson D.W."/>
        </authorList>
    </citation>
    <scope>NUCLEOTIDE SEQUENCE [LARGE SCALE GENOMIC DNA]</scope>
    <source>
        <strain evidence="1">Liverpool</strain>
    </source>
</reference>
<sequence length="65" mass="7598">MDVLIIVYSRKLFVFMGGDLVDLLLYSMAQMDDPKTMKENRPRTINHLPFASNIIDFVYTDLQEN</sequence>
<gene>
    <name evidence="1" type="ORF">AaeL_AAEL006869</name>
</gene>
<protein>
    <submittedName>
        <fullName evidence="1">AAEL006869-PA</fullName>
    </submittedName>
</protein>
<dbReference type="HOGENOM" id="CLU_2851528_0_0_1"/>
<dbReference type="AlphaFoldDB" id="Q174L4"/>
<dbReference type="PaxDb" id="7159-AAEL006869-PA"/>
<reference evidence="1" key="1">
    <citation type="submission" date="2005-10" db="EMBL/GenBank/DDBJ databases">
        <authorList>
            <person name="Loftus B.J."/>
            <person name="Nene V.M."/>
            <person name="Hannick L.I."/>
            <person name="Bidwell S."/>
            <person name="Haas B."/>
            <person name="Amedeo P."/>
            <person name="Orvis J."/>
            <person name="Wortman J.R."/>
            <person name="White O.R."/>
            <person name="Salzberg S."/>
            <person name="Shumway M."/>
            <person name="Koo H."/>
            <person name="Zhao Y."/>
            <person name="Holmes M."/>
            <person name="Miller J."/>
            <person name="Schatz M."/>
            <person name="Pop M."/>
            <person name="Pai G."/>
            <person name="Utterback T."/>
            <person name="Rogers Y.-H."/>
            <person name="Kravitz S."/>
            <person name="Fraser C.M."/>
        </authorList>
    </citation>
    <scope>NUCLEOTIDE SEQUENCE</scope>
    <source>
        <strain evidence="1">Liverpool</strain>
    </source>
</reference>
<name>Q174L4_AEDAE</name>
<accession>Q174L4</accession>
<organism evidence="1 2">
    <name type="scientific">Aedes aegypti</name>
    <name type="common">Yellowfever mosquito</name>
    <name type="synonym">Culex aegypti</name>
    <dbReference type="NCBI Taxonomy" id="7159"/>
    <lineage>
        <taxon>Eukaryota</taxon>
        <taxon>Metazoa</taxon>
        <taxon>Ecdysozoa</taxon>
        <taxon>Arthropoda</taxon>
        <taxon>Hexapoda</taxon>
        <taxon>Insecta</taxon>
        <taxon>Pterygota</taxon>
        <taxon>Neoptera</taxon>
        <taxon>Endopterygota</taxon>
        <taxon>Diptera</taxon>
        <taxon>Nematocera</taxon>
        <taxon>Culicoidea</taxon>
        <taxon>Culicidae</taxon>
        <taxon>Culicinae</taxon>
        <taxon>Aedini</taxon>
        <taxon>Aedes</taxon>
        <taxon>Stegomyia</taxon>
    </lineage>
</organism>
<reference evidence="1" key="3">
    <citation type="submission" date="2012-09" db="EMBL/GenBank/DDBJ databases">
        <authorList>
            <consortium name="VectorBase"/>
        </authorList>
    </citation>
    <scope>NUCLEOTIDE SEQUENCE</scope>
    <source>
        <strain evidence="1">Liverpool</strain>
    </source>
</reference>
<dbReference type="EMBL" id="CH477409">
    <property type="protein sequence ID" value="EAT41489.1"/>
    <property type="molecule type" value="Genomic_DNA"/>
</dbReference>
<evidence type="ECO:0000313" key="2">
    <source>
        <dbReference type="Proteomes" id="UP000682892"/>
    </source>
</evidence>